<protein>
    <submittedName>
        <fullName evidence="1">Uncharacterized protein</fullName>
    </submittedName>
</protein>
<comment type="caution">
    <text evidence="1">The sequence shown here is derived from an EMBL/GenBank/DDBJ whole genome shotgun (WGS) entry which is preliminary data.</text>
</comment>
<evidence type="ECO:0000313" key="1">
    <source>
        <dbReference type="EMBL" id="NLK32818.1"/>
    </source>
</evidence>
<evidence type="ECO:0000313" key="2">
    <source>
        <dbReference type="Proteomes" id="UP000585579"/>
    </source>
</evidence>
<name>A0A7K4AVU3_9EURY</name>
<reference evidence="1 2" key="1">
    <citation type="journal article" date="2020" name="Biotechnol. Biofuels">
        <title>New insights from the biogas microbiome by comprehensive genome-resolved metagenomics of nearly 1600 species originating from multiple anaerobic digesters.</title>
        <authorList>
            <person name="Campanaro S."/>
            <person name="Treu L."/>
            <person name="Rodriguez-R L.M."/>
            <person name="Kovalovszki A."/>
            <person name="Ziels R.M."/>
            <person name="Maus I."/>
            <person name="Zhu X."/>
            <person name="Kougias P.G."/>
            <person name="Basile A."/>
            <person name="Luo G."/>
            <person name="Schluter A."/>
            <person name="Konstantinidis K.T."/>
            <person name="Angelidaki I."/>
        </authorList>
    </citation>
    <scope>NUCLEOTIDE SEQUENCE [LARGE SCALE GENOMIC DNA]</scope>
    <source>
        <strain evidence="1">AS22ysBPME_46</strain>
    </source>
</reference>
<sequence length="263" mass="30742">MEPIKIIETLESVSTKESRYSNIDYEIPSKLVESLEISDYLIDQLKTWLDSTRIRKEAVGALSNGINWRFSHQVLDPNTGNYSEIFYTVPHKKLINSTECFLEYTGIVGGQFPEVFYNKKYKTVWNDFFFYITKAFATDYEIKDDPVTYELEMFMRNFCRLPIVNLERFKDKTYGSKAITRNVETTGVVTYRLKSCDITELFSAWGIKSPPSEISKRMEILGYKTEKNPKTPGKGDDRRNWAIYLPAMEKFNFHEQEEEGGTY</sequence>
<gene>
    <name evidence="1" type="ORF">GX302_08310</name>
</gene>
<dbReference type="AlphaFoldDB" id="A0A7K4AVU3"/>
<organism evidence="1 2">
    <name type="scientific">Methanosarcina flavescens</name>
    <dbReference type="NCBI Taxonomy" id="1715806"/>
    <lineage>
        <taxon>Archaea</taxon>
        <taxon>Methanobacteriati</taxon>
        <taxon>Methanobacteriota</taxon>
        <taxon>Stenosarchaea group</taxon>
        <taxon>Methanomicrobia</taxon>
        <taxon>Methanosarcinales</taxon>
        <taxon>Methanosarcinaceae</taxon>
        <taxon>Methanosarcina</taxon>
    </lineage>
</organism>
<proteinExistence type="predicted"/>
<accession>A0A7K4AVU3</accession>
<dbReference type="Proteomes" id="UP000585579">
    <property type="component" value="Unassembled WGS sequence"/>
</dbReference>
<dbReference type="EMBL" id="JAAYQL010000045">
    <property type="protein sequence ID" value="NLK32818.1"/>
    <property type="molecule type" value="Genomic_DNA"/>
</dbReference>